<protein>
    <submittedName>
        <fullName evidence="1">Uncharacterized protein</fullName>
    </submittedName>
</protein>
<gene>
    <name evidence="1" type="ORF">SVIM_LOCUS492731</name>
</gene>
<reference evidence="1" key="1">
    <citation type="submission" date="2019-03" db="EMBL/GenBank/DDBJ databases">
        <authorList>
            <person name="Mank J."/>
            <person name="Almeida P."/>
        </authorList>
    </citation>
    <scope>NUCLEOTIDE SEQUENCE</scope>
    <source>
        <strain evidence="1">78183</strain>
    </source>
</reference>
<dbReference type="EMBL" id="CAADRP010002262">
    <property type="protein sequence ID" value="VFU64255.1"/>
    <property type="molecule type" value="Genomic_DNA"/>
</dbReference>
<dbReference type="AlphaFoldDB" id="A0A6N2NI02"/>
<accession>A0A6N2NI02</accession>
<organism evidence="1">
    <name type="scientific">Salix viminalis</name>
    <name type="common">Common osier</name>
    <name type="synonym">Basket willow</name>
    <dbReference type="NCBI Taxonomy" id="40686"/>
    <lineage>
        <taxon>Eukaryota</taxon>
        <taxon>Viridiplantae</taxon>
        <taxon>Streptophyta</taxon>
        <taxon>Embryophyta</taxon>
        <taxon>Tracheophyta</taxon>
        <taxon>Spermatophyta</taxon>
        <taxon>Magnoliopsida</taxon>
        <taxon>eudicotyledons</taxon>
        <taxon>Gunneridae</taxon>
        <taxon>Pentapetalae</taxon>
        <taxon>rosids</taxon>
        <taxon>fabids</taxon>
        <taxon>Malpighiales</taxon>
        <taxon>Salicaceae</taxon>
        <taxon>Saliceae</taxon>
        <taxon>Salix</taxon>
    </lineage>
</organism>
<proteinExistence type="predicted"/>
<evidence type="ECO:0000313" key="1">
    <source>
        <dbReference type="EMBL" id="VFU64255.1"/>
    </source>
</evidence>
<name>A0A6N2NI02_SALVM</name>
<sequence length="79" mass="9001">MPACAHLTIKVVRHVFHFLDMSYKKRVTSNVTQLSHSQPGQVKSCSQANLISTRVCQSLSKLTSFPRNLRTNHERAIHE</sequence>